<comment type="caution">
    <text evidence="2">The sequence shown here is derived from an EMBL/GenBank/DDBJ whole genome shotgun (WGS) entry which is preliminary data.</text>
</comment>
<gene>
    <name evidence="2" type="ORF">N1851_024114</name>
</gene>
<name>A0AA47MFT0_MERPO</name>
<dbReference type="Proteomes" id="UP001174136">
    <property type="component" value="Unassembled WGS sequence"/>
</dbReference>
<feature type="region of interest" description="Disordered" evidence="1">
    <location>
        <begin position="225"/>
        <end position="246"/>
    </location>
</feature>
<evidence type="ECO:0000256" key="1">
    <source>
        <dbReference type="SAM" id="MobiDB-lite"/>
    </source>
</evidence>
<organism evidence="2 3">
    <name type="scientific">Merluccius polli</name>
    <name type="common">Benguela hake</name>
    <name type="synonym">Merluccius cadenati</name>
    <dbReference type="NCBI Taxonomy" id="89951"/>
    <lineage>
        <taxon>Eukaryota</taxon>
        <taxon>Metazoa</taxon>
        <taxon>Chordata</taxon>
        <taxon>Craniata</taxon>
        <taxon>Vertebrata</taxon>
        <taxon>Euteleostomi</taxon>
        <taxon>Actinopterygii</taxon>
        <taxon>Neopterygii</taxon>
        <taxon>Teleostei</taxon>
        <taxon>Neoteleostei</taxon>
        <taxon>Acanthomorphata</taxon>
        <taxon>Zeiogadaria</taxon>
        <taxon>Gadariae</taxon>
        <taxon>Gadiformes</taxon>
        <taxon>Gadoidei</taxon>
        <taxon>Merlucciidae</taxon>
        <taxon>Merluccius</taxon>
    </lineage>
</organism>
<dbReference type="AlphaFoldDB" id="A0AA47MFT0"/>
<protein>
    <submittedName>
        <fullName evidence="2">Uncharacterized protein</fullName>
    </submittedName>
</protein>
<accession>A0AA47MFT0</accession>
<dbReference type="EMBL" id="JAOPHQ010004547">
    <property type="protein sequence ID" value="KAK0139256.1"/>
    <property type="molecule type" value="Genomic_DNA"/>
</dbReference>
<evidence type="ECO:0000313" key="2">
    <source>
        <dbReference type="EMBL" id="KAK0139256.1"/>
    </source>
</evidence>
<reference evidence="2" key="1">
    <citation type="journal article" date="2023" name="Front. Mar. Sci.">
        <title>A new Merluccius polli reference genome to investigate the effects of global change in West African waters.</title>
        <authorList>
            <person name="Mateo J.L."/>
            <person name="Blanco-Fernandez C."/>
            <person name="Garcia-Vazquez E."/>
            <person name="Machado-Schiaffino G."/>
        </authorList>
    </citation>
    <scope>NUCLEOTIDE SEQUENCE</scope>
    <source>
        <strain evidence="2">C29</strain>
        <tissue evidence="2">Fin</tissue>
    </source>
</reference>
<proteinExistence type="predicted"/>
<keyword evidence="3" id="KW-1185">Reference proteome</keyword>
<sequence length="470" mass="52364">MADRSGPTADILFLPRCHWMGWIASSIKHPNRGRYCVLNDTVPVPPLYFDGGHDLSVDFRLSRGTFQSPMAYLATAHDHGWGPVIEALGFLFWLASGTSYRVVCRAFATPRSTVHMTAHRTSKKVVALLPQVIRLPAEGDLGRLGAGFSRSAGSAGCLTTSYRCALTAIYRGGDVLWRAFGFLKTRWRSIFLKALEVDVLYVPEVIACCAVLHICLSNGDLLEPEDRKDEPAEDNQHHRTLSVERRQDRGWRGSVLPQSMTMLSVEGPEGFPLVTTIDILYHRRRIGCCDAGTSAAILEWGRGAAGIDSWPYGSGYRRNQGCRTGAQRIPDQMSGPPKIGIRGLLFTRLRLPPEELKKARLWPLRIPPKCQPHTHKLRLTMRLRSVDAKPGLNKMMLDMLERRCQGDPSHAEQWHPNKSGCRDNTCDLPSPVEPSVTLCIIWLPRLSCAQLGLERRAVSITQRLESTAAS</sequence>
<evidence type="ECO:0000313" key="3">
    <source>
        <dbReference type="Proteomes" id="UP001174136"/>
    </source>
</evidence>